<evidence type="ECO:0000259" key="6">
    <source>
        <dbReference type="PROSITE" id="PS50112"/>
    </source>
</evidence>
<organism evidence="7 8">
    <name type="scientific">Desmospora activa DSM 45169</name>
    <dbReference type="NCBI Taxonomy" id="1121389"/>
    <lineage>
        <taxon>Bacteria</taxon>
        <taxon>Bacillati</taxon>
        <taxon>Bacillota</taxon>
        <taxon>Bacilli</taxon>
        <taxon>Bacillales</taxon>
        <taxon>Thermoactinomycetaceae</taxon>
        <taxon>Desmospora</taxon>
    </lineage>
</organism>
<dbReference type="GO" id="GO:0005524">
    <property type="term" value="F:ATP binding"/>
    <property type="evidence" value="ECO:0007669"/>
    <property type="project" value="UniProtKB-KW"/>
</dbReference>
<dbReference type="SUPFAM" id="SSF46689">
    <property type="entry name" value="Homeodomain-like"/>
    <property type="match status" value="1"/>
</dbReference>
<dbReference type="PROSITE" id="PS50045">
    <property type="entry name" value="SIGMA54_INTERACT_4"/>
    <property type="match status" value="1"/>
</dbReference>
<dbReference type="InterPro" id="IPR025662">
    <property type="entry name" value="Sigma_54_int_dom_ATP-bd_1"/>
</dbReference>
<evidence type="ECO:0000313" key="7">
    <source>
        <dbReference type="EMBL" id="PTM59927.1"/>
    </source>
</evidence>
<dbReference type="PROSITE" id="PS00675">
    <property type="entry name" value="SIGMA54_INTERACT_1"/>
    <property type="match status" value="1"/>
</dbReference>
<reference evidence="7 8" key="1">
    <citation type="submission" date="2018-04" db="EMBL/GenBank/DDBJ databases">
        <title>Genomic Encyclopedia of Archaeal and Bacterial Type Strains, Phase II (KMG-II): from individual species to whole genera.</title>
        <authorList>
            <person name="Goeker M."/>
        </authorList>
    </citation>
    <scope>NUCLEOTIDE SEQUENCE [LARGE SCALE GENOMIC DNA]</scope>
    <source>
        <strain evidence="7 8">DSM 45169</strain>
    </source>
</reference>
<dbReference type="PROSITE" id="PS50112">
    <property type="entry name" value="PAS"/>
    <property type="match status" value="1"/>
</dbReference>
<dbReference type="PANTHER" id="PTHR32071">
    <property type="entry name" value="TRANSCRIPTIONAL REGULATORY PROTEIN"/>
    <property type="match status" value="1"/>
</dbReference>
<dbReference type="SMART" id="SM00382">
    <property type="entry name" value="AAA"/>
    <property type="match status" value="1"/>
</dbReference>
<feature type="domain" description="PAS" evidence="6">
    <location>
        <begin position="18"/>
        <end position="69"/>
    </location>
</feature>
<keyword evidence="8" id="KW-1185">Reference proteome</keyword>
<sequence>MEAHLDSMMEELRICRETKAMLEAAFESAYEGIVVTDPQGTVRMLNETYARFLGVKAGDVIGKHVTEVVENTRMHIVAKTGKAELAQVQRIGEGDMVVHRIPIKQGGRVKAVVGKVLFQDVRELHALSARVLQLKQELDYYKGELIKHLGVKYGPTDITGTSPAIQTAKKWAERAALTDSTVLITGESGTGKELFAHSIHRLSHRNRGPFVKLNCAAIPDNLVESLLFGYTDGAFTGAVKGGRKGKFEMAHRGSIFLDEIGELSLPMQVKLLRVLQEKEVEPVGSVNAVKVDVRIIAATNRNLEEMVSDGEFREDLYYRLNVISLKVPPLRERSDDIPLLGMELMRKLSTEVGVKAKGISTQAMEALQAYHWPGNVRELKNVLERALHLVEADEIQLDHLPLHLSGREGTANRPVSLKDAVAHAEREALRHSLTLSGGDRNRAIQLLGISRSGFYQKLKKYGMDQE</sequence>
<dbReference type="Gene3D" id="1.10.8.60">
    <property type="match status" value="1"/>
</dbReference>
<keyword evidence="4" id="KW-0804">Transcription</keyword>
<dbReference type="EMBL" id="PZZP01000001">
    <property type="protein sequence ID" value="PTM59927.1"/>
    <property type="molecule type" value="Genomic_DNA"/>
</dbReference>
<dbReference type="Proteomes" id="UP000241639">
    <property type="component" value="Unassembled WGS sequence"/>
</dbReference>
<dbReference type="Pfam" id="PF02954">
    <property type="entry name" value="HTH_8"/>
    <property type="match status" value="1"/>
</dbReference>
<accession>A0A2T4ZDG8</accession>
<dbReference type="RefSeq" id="WP_245891144.1">
    <property type="nucleotide sequence ID" value="NZ_PZZP01000001.1"/>
</dbReference>
<proteinExistence type="predicted"/>
<comment type="caution">
    <text evidence="7">The sequence shown here is derived from an EMBL/GenBank/DDBJ whole genome shotgun (WGS) entry which is preliminary data.</text>
</comment>
<dbReference type="Gene3D" id="3.40.50.300">
    <property type="entry name" value="P-loop containing nucleotide triphosphate hydrolases"/>
    <property type="match status" value="1"/>
</dbReference>
<dbReference type="InterPro" id="IPR009057">
    <property type="entry name" value="Homeodomain-like_sf"/>
</dbReference>
<gene>
    <name evidence="7" type="ORF">C8J48_2564</name>
</gene>
<dbReference type="SUPFAM" id="SSF52540">
    <property type="entry name" value="P-loop containing nucleoside triphosphate hydrolases"/>
    <property type="match status" value="1"/>
</dbReference>
<dbReference type="InterPro" id="IPR000014">
    <property type="entry name" value="PAS"/>
</dbReference>
<dbReference type="InterPro" id="IPR035965">
    <property type="entry name" value="PAS-like_dom_sf"/>
</dbReference>
<protein>
    <submittedName>
        <fullName evidence="7">PAS domain S-box-containing protein</fullName>
    </submittedName>
</protein>
<dbReference type="Gene3D" id="3.30.450.20">
    <property type="entry name" value="PAS domain"/>
    <property type="match status" value="1"/>
</dbReference>
<dbReference type="InterPro" id="IPR003593">
    <property type="entry name" value="AAA+_ATPase"/>
</dbReference>
<dbReference type="InterPro" id="IPR027417">
    <property type="entry name" value="P-loop_NTPase"/>
</dbReference>
<evidence type="ECO:0000256" key="3">
    <source>
        <dbReference type="ARBA" id="ARBA00023015"/>
    </source>
</evidence>
<dbReference type="SMART" id="SM00091">
    <property type="entry name" value="PAS"/>
    <property type="match status" value="1"/>
</dbReference>
<dbReference type="InterPro" id="IPR002078">
    <property type="entry name" value="Sigma_54_int"/>
</dbReference>
<dbReference type="SUPFAM" id="SSF55785">
    <property type="entry name" value="PYP-like sensor domain (PAS domain)"/>
    <property type="match status" value="1"/>
</dbReference>
<dbReference type="Pfam" id="PF00989">
    <property type="entry name" value="PAS"/>
    <property type="match status" value="1"/>
</dbReference>
<dbReference type="Pfam" id="PF25601">
    <property type="entry name" value="AAA_lid_14"/>
    <property type="match status" value="1"/>
</dbReference>
<evidence type="ECO:0000313" key="8">
    <source>
        <dbReference type="Proteomes" id="UP000241639"/>
    </source>
</evidence>
<dbReference type="PROSITE" id="PS00688">
    <property type="entry name" value="SIGMA54_INTERACT_3"/>
    <property type="match status" value="1"/>
</dbReference>
<dbReference type="InterPro" id="IPR025944">
    <property type="entry name" value="Sigma_54_int_dom_CS"/>
</dbReference>
<keyword evidence="3" id="KW-0805">Transcription regulation</keyword>
<dbReference type="GO" id="GO:0006355">
    <property type="term" value="P:regulation of DNA-templated transcription"/>
    <property type="evidence" value="ECO:0007669"/>
    <property type="project" value="InterPro"/>
</dbReference>
<dbReference type="NCBIfam" id="TIGR00229">
    <property type="entry name" value="sensory_box"/>
    <property type="match status" value="1"/>
</dbReference>
<keyword evidence="1" id="KW-0547">Nucleotide-binding</keyword>
<feature type="domain" description="Sigma-54 factor interaction" evidence="5">
    <location>
        <begin position="158"/>
        <end position="388"/>
    </location>
</feature>
<evidence type="ECO:0000256" key="4">
    <source>
        <dbReference type="ARBA" id="ARBA00023163"/>
    </source>
</evidence>
<dbReference type="Pfam" id="PF00158">
    <property type="entry name" value="Sigma54_activat"/>
    <property type="match status" value="1"/>
</dbReference>
<keyword evidence="2" id="KW-0067">ATP-binding</keyword>
<dbReference type="FunFam" id="3.40.50.300:FF:000006">
    <property type="entry name" value="DNA-binding transcriptional regulator NtrC"/>
    <property type="match status" value="1"/>
</dbReference>
<evidence type="ECO:0000256" key="2">
    <source>
        <dbReference type="ARBA" id="ARBA00022840"/>
    </source>
</evidence>
<dbReference type="CDD" id="cd00130">
    <property type="entry name" value="PAS"/>
    <property type="match status" value="1"/>
</dbReference>
<dbReference type="Gene3D" id="1.10.10.60">
    <property type="entry name" value="Homeodomain-like"/>
    <property type="match status" value="1"/>
</dbReference>
<dbReference type="GO" id="GO:0043565">
    <property type="term" value="F:sequence-specific DNA binding"/>
    <property type="evidence" value="ECO:0007669"/>
    <property type="project" value="InterPro"/>
</dbReference>
<dbReference type="PANTHER" id="PTHR32071:SF57">
    <property type="entry name" value="C4-DICARBOXYLATE TRANSPORT TRANSCRIPTIONAL REGULATORY PROTEIN DCTD"/>
    <property type="match status" value="1"/>
</dbReference>
<evidence type="ECO:0000256" key="1">
    <source>
        <dbReference type="ARBA" id="ARBA00022741"/>
    </source>
</evidence>
<dbReference type="InterPro" id="IPR058031">
    <property type="entry name" value="AAA_lid_NorR"/>
</dbReference>
<dbReference type="InterPro" id="IPR013767">
    <property type="entry name" value="PAS_fold"/>
</dbReference>
<name>A0A2T4ZDG8_9BACL</name>
<evidence type="ECO:0000259" key="5">
    <source>
        <dbReference type="PROSITE" id="PS50045"/>
    </source>
</evidence>
<dbReference type="PRINTS" id="PR01590">
    <property type="entry name" value="HTHFIS"/>
</dbReference>
<dbReference type="CDD" id="cd00009">
    <property type="entry name" value="AAA"/>
    <property type="match status" value="1"/>
</dbReference>
<dbReference type="InterPro" id="IPR002197">
    <property type="entry name" value="HTH_Fis"/>
</dbReference>
<dbReference type="AlphaFoldDB" id="A0A2T4ZDG8"/>